<dbReference type="GO" id="GO:0016887">
    <property type="term" value="F:ATP hydrolysis activity"/>
    <property type="evidence" value="ECO:0007669"/>
    <property type="project" value="InterPro"/>
</dbReference>
<dbReference type="InterPro" id="IPR027417">
    <property type="entry name" value="P-loop_NTPase"/>
</dbReference>
<dbReference type="SUPFAM" id="SSF52540">
    <property type="entry name" value="P-loop containing nucleoside triphosphate hydrolases"/>
    <property type="match status" value="1"/>
</dbReference>
<feature type="non-terminal residue" evidence="5">
    <location>
        <position position="300"/>
    </location>
</feature>
<dbReference type="PANTHER" id="PTHR24220">
    <property type="entry name" value="IMPORT ATP-BINDING PROTEIN"/>
    <property type="match status" value="1"/>
</dbReference>
<evidence type="ECO:0000313" key="5">
    <source>
        <dbReference type="EMBL" id="RKO96072.1"/>
    </source>
</evidence>
<evidence type="ECO:0000256" key="2">
    <source>
        <dbReference type="ARBA" id="ARBA00022741"/>
    </source>
</evidence>
<dbReference type="GO" id="GO:0005886">
    <property type="term" value="C:plasma membrane"/>
    <property type="evidence" value="ECO:0007669"/>
    <property type="project" value="TreeGrafter"/>
</dbReference>
<keyword evidence="2" id="KW-0547">Nucleotide-binding</keyword>
<keyword evidence="3" id="KW-0067">ATP-binding</keyword>
<dbReference type="InterPro" id="IPR017871">
    <property type="entry name" value="ABC_transporter-like_CS"/>
</dbReference>
<organism evidence="5 6">
    <name type="scientific">Caulochytrium protostelioides</name>
    <dbReference type="NCBI Taxonomy" id="1555241"/>
    <lineage>
        <taxon>Eukaryota</taxon>
        <taxon>Fungi</taxon>
        <taxon>Fungi incertae sedis</taxon>
        <taxon>Chytridiomycota</taxon>
        <taxon>Chytridiomycota incertae sedis</taxon>
        <taxon>Chytridiomycetes</taxon>
        <taxon>Caulochytriales</taxon>
        <taxon>Caulochytriaceae</taxon>
        <taxon>Caulochytrium</taxon>
    </lineage>
</organism>
<dbReference type="PANTHER" id="PTHR24220:SF86">
    <property type="entry name" value="ABC TRANSPORTER ABCH.1"/>
    <property type="match status" value="1"/>
</dbReference>
<dbReference type="GO" id="GO:0005524">
    <property type="term" value="F:ATP binding"/>
    <property type="evidence" value="ECO:0007669"/>
    <property type="project" value="UniProtKB-KW"/>
</dbReference>
<dbReference type="CDD" id="cd03255">
    <property type="entry name" value="ABC_MJ0796_LolCDE_FtsE"/>
    <property type="match status" value="1"/>
</dbReference>
<dbReference type="InterPro" id="IPR003593">
    <property type="entry name" value="AAA+_ATPase"/>
</dbReference>
<dbReference type="PROSITE" id="PS00211">
    <property type="entry name" value="ABC_TRANSPORTER_1"/>
    <property type="match status" value="1"/>
</dbReference>
<dbReference type="InterPro" id="IPR003439">
    <property type="entry name" value="ABC_transporter-like_ATP-bd"/>
</dbReference>
<dbReference type="Gene3D" id="3.40.50.300">
    <property type="entry name" value="P-loop containing nucleotide triphosphate hydrolases"/>
    <property type="match status" value="1"/>
</dbReference>
<name>A0A4P9WTQ9_9FUNG</name>
<keyword evidence="5" id="KW-0418">Kinase</keyword>
<feature type="domain" description="ABC transporter" evidence="4">
    <location>
        <begin position="55"/>
        <end position="299"/>
    </location>
</feature>
<dbReference type="AlphaFoldDB" id="A0A4P9WTQ9"/>
<dbReference type="Pfam" id="PF00005">
    <property type="entry name" value="ABC_tran"/>
    <property type="match status" value="1"/>
</dbReference>
<dbReference type="GO" id="GO:0016301">
    <property type="term" value="F:kinase activity"/>
    <property type="evidence" value="ECO:0007669"/>
    <property type="project" value="UniProtKB-KW"/>
</dbReference>
<dbReference type="SMART" id="SM00382">
    <property type="entry name" value="AAA"/>
    <property type="match status" value="1"/>
</dbReference>
<dbReference type="GO" id="GO:0022857">
    <property type="term" value="F:transmembrane transporter activity"/>
    <property type="evidence" value="ECO:0007669"/>
    <property type="project" value="TreeGrafter"/>
</dbReference>
<dbReference type="InterPro" id="IPR015854">
    <property type="entry name" value="ABC_transpr_LolD-like"/>
</dbReference>
<reference evidence="6" key="1">
    <citation type="journal article" date="2018" name="Nat. Microbiol.">
        <title>Leveraging single-cell genomics to expand the fungal tree of life.</title>
        <authorList>
            <person name="Ahrendt S.R."/>
            <person name="Quandt C.A."/>
            <person name="Ciobanu D."/>
            <person name="Clum A."/>
            <person name="Salamov A."/>
            <person name="Andreopoulos B."/>
            <person name="Cheng J.F."/>
            <person name="Woyke T."/>
            <person name="Pelin A."/>
            <person name="Henrissat B."/>
            <person name="Reynolds N.K."/>
            <person name="Benny G.L."/>
            <person name="Smith M.E."/>
            <person name="James T.Y."/>
            <person name="Grigoriev I.V."/>
        </authorList>
    </citation>
    <scope>NUCLEOTIDE SEQUENCE [LARGE SCALE GENOMIC DNA]</scope>
    <source>
        <strain evidence="6">ATCC 52028</strain>
    </source>
</reference>
<proteinExistence type="predicted"/>
<sequence length="300" mass="33553">MAGHEGIVKPLGEPVIQIRHLGKCNDLAASAIHADQRYAFADLRDGFLIRTERWKRFQDDVHATHGSACLRITALKDIHLASDSEFLPIRKGEFVILRGPSGGGKTSLLNILGTIDTCSEGHIEILDEVIKHNANDVFLSDLRLRRIGFVFQTFNLLATMSAFENVELPMAIAGKLSVGERRERAMQLLETVGLADRLTHLPSELSGGEQQRATIARALANNPDILLLDEPTGDLDTVNTIDIMNLLLKINQENQTTCVMVTHNPDVECYADRLLYLQDGRFVRQVFNRIQTPLFLEDYQ</sequence>
<protein>
    <submittedName>
        <fullName evidence="5">PEP carboxykinase-like protein</fullName>
    </submittedName>
</protein>
<keyword evidence="5" id="KW-0808">Transferase</keyword>
<gene>
    <name evidence="5" type="ORF">CAUPRSCDRAFT_12228</name>
</gene>
<dbReference type="EMBL" id="ML010414">
    <property type="protein sequence ID" value="RKO96072.1"/>
    <property type="molecule type" value="Genomic_DNA"/>
</dbReference>
<dbReference type="Proteomes" id="UP000268535">
    <property type="component" value="Unassembled WGS sequence"/>
</dbReference>
<evidence type="ECO:0000259" key="4">
    <source>
        <dbReference type="PROSITE" id="PS50893"/>
    </source>
</evidence>
<dbReference type="InterPro" id="IPR017911">
    <property type="entry name" value="MacB-like_ATP-bd"/>
</dbReference>
<evidence type="ECO:0000256" key="3">
    <source>
        <dbReference type="ARBA" id="ARBA00022840"/>
    </source>
</evidence>
<evidence type="ECO:0000313" key="6">
    <source>
        <dbReference type="Proteomes" id="UP000268535"/>
    </source>
</evidence>
<accession>A0A4P9WTQ9</accession>
<dbReference type="PROSITE" id="PS50893">
    <property type="entry name" value="ABC_TRANSPORTER_2"/>
    <property type="match status" value="1"/>
</dbReference>
<keyword evidence="1" id="KW-0813">Transport</keyword>
<evidence type="ECO:0000256" key="1">
    <source>
        <dbReference type="ARBA" id="ARBA00022448"/>
    </source>
</evidence>